<evidence type="ECO:0000256" key="5">
    <source>
        <dbReference type="ARBA" id="ARBA00022840"/>
    </source>
</evidence>
<dbReference type="AlphaFoldDB" id="A0A1R1PDB6"/>
<dbReference type="SUPFAM" id="SSF56112">
    <property type="entry name" value="Protein kinase-like (PK-like)"/>
    <property type="match status" value="1"/>
</dbReference>
<accession>A0A1R1PDB6</accession>
<protein>
    <submittedName>
        <fullName evidence="8">Serine/threonine-protein kinase AFC3</fullName>
    </submittedName>
</protein>
<dbReference type="PROSITE" id="PS50011">
    <property type="entry name" value="PROTEIN_KINASE_DOM"/>
    <property type="match status" value="1"/>
</dbReference>
<name>A0A1R1PDB6_ZANCU</name>
<evidence type="ECO:0000256" key="1">
    <source>
        <dbReference type="ARBA" id="ARBA00022527"/>
    </source>
</evidence>
<evidence type="ECO:0000313" key="9">
    <source>
        <dbReference type="Proteomes" id="UP000188320"/>
    </source>
</evidence>
<organism evidence="8 9">
    <name type="scientific">Zancudomyces culisetae</name>
    <name type="common">Gut fungus</name>
    <name type="synonym">Smittium culisetae</name>
    <dbReference type="NCBI Taxonomy" id="1213189"/>
    <lineage>
        <taxon>Eukaryota</taxon>
        <taxon>Fungi</taxon>
        <taxon>Fungi incertae sedis</taxon>
        <taxon>Zoopagomycota</taxon>
        <taxon>Kickxellomycotina</taxon>
        <taxon>Harpellomycetes</taxon>
        <taxon>Harpellales</taxon>
        <taxon>Legeriomycetaceae</taxon>
        <taxon>Zancudomyces</taxon>
    </lineage>
</organism>
<dbReference type="PANTHER" id="PTHR45646:SF11">
    <property type="entry name" value="SERINE_THREONINE-PROTEIN KINASE DOA"/>
    <property type="match status" value="1"/>
</dbReference>
<gene>
    <name evidence="8" type="ORF">AX774_g7687</name>
</gene>
<sequence>MTRSYTEKYQTYLLEDYRSKNVTNIINSTDHIDRINNINGIKNIKDIRVTNNISKTNTISSTIAAASNNANPRKRAIEHQHIEQCAGDSKTKRRRKAKNIIKDDDNGHILVERGVEIGKRYKVLKLLGQGTFGKVVECIDMLDEQKKENGVTANSKKTLDKKTVAIKVVRAIPKYKEAAKMEIKILRLIERYKFKLIDNNVCNDSQSSEYTCKNSKDYSYRHKHSIVKLKGEFEQQNHICMVFEKYGPSIYEYMKKRKFKPYGIRQIQHISKQIFESIRYLHEELKIIHTDIKPENILIEYINECSAKCESGNLKSKPNTSECIKTGTSVNTECHGGADDANDDNDEELEVDVDIGTNTQSHSGCIKENEQELKKIKIKMVDFGSAVVLLPKHDLSNISGSSSGKTCDSNGCVYNYNNKVIVSTRHYRAPEVIMEKGWSFPCDMWSIGCMLVEMYTGKTVFQTHEDYEHLSMIQYILGPIPDSMFEMSKFDKEKIVNEANRYNSLYQNEKNKKQRQQKGKRHFSGLKPLSSVIFDDDSDGDGEKCSGDKNDSCSHGSGHGHGNVSMTDRLDIMATKLMFYDLVRSLLEVDPTKRMTAAEALEHPFHNI</sequence>
<evidence type="ECO:0000256" key="4">
    <source>
        <dbReference type="ARBA" id="ARBA00022777"/>
    </source>
</evidence>
<dbReference type="SMART" id="SM00220">
    <property type="entry name" value="S_TKc"/>
    <property type="match status" value="1"/>
</dbReference>
<reference evidence="9" key="1">
    <citation type="submission" date="2017-01" db="EMBL/GenBank/DDBJ databases">
        <authorList>
            <person name="Wang Y."/>
            <person name="White M."/>
            <person name="Kvist S."/>
            <person name="Moncalvo J.-M."/>
        </authorList>
    </citation>
    <scope>NUCLEOTIDE SEQUENCE [LARGE SCALE GENOMIC DNA]</scope>
    <source>
        <strain evidence="9">COL-18-3</strain>
    </source>
</reference>
<dbReference type="EMBL" id="LSSK01001732">
    <property type="protein sequence ID" value="OMH78909.1"/>
    <property type="molecule type" value="Genomic_DNA"/>
</dbReference>
<comment type="caution">
    <text evidence="8">The sequence shown here is derived from an EMBL/GenBank/DDBJ whole genome shotgun (WGS) entry which is preliminary data.</text>
</comment>
<evidence type="ECO:0000256" key="3">
    <source>
        <dbReference type="ARBA" id="ARBA00022741"/>
    </source>
</evidence>
<dbReference type="PANTHER" id="PTHR45646">
    <property type="entry name" value="SERINE/THREONINE-PROTEIN KINASE DOA-RELATED"/>
    <property type="match status" value="1"/>
</dbReference>
<feature type="compositionally biased region" description="Basic and acidic residues" evidence="6">
    <location>
        <begin position="541"/>
        <end position="552"/>
    </location>
</feature>
<evidence type="ECO:0000313" key="8">
    <source>
        <dbReference type="EMBL" id="OMH78909.1"/>
    </source>
</evidence>
<evidence type="ECO:0000256" key="2">
    <source>
        <dbReference type="ARBA" id="ARBA00022679"/>
    </source>
</evidence>
<feature type="region of interest" description="Disordered" evidence="6">
    <location>
        <begin position="537"/>
        <end position="564"/>
    </location>
</feature>
<feature type="domain" description="Protein kinase" evidence="7">
    <location>
        <begin position="121"/>
        <end position="606"/>
    </location>
</feature>
<dbReference type="InterPro" id="IPR051175">
    <property type="entry name" value="CLK_kinases"/>
</dbReference>
<dbReference type="Gene3D" id="3.30.200.20">
    <property type="entry name" value="Phosphorylase Kinase, domain 1"/>
    <property type="match status" value="1"/>
</dbReference>
<keyword evidence="2" id="KW-0808">Transferase</keyword>
<keyword evidence="9" id="KW-1185">Reference proteome</keyword>
<dbReference type="InterPro" id="IPR008271">
    <property type="entry name" value="Ser/Thr_kinase_AS"/>
</dbReference>
<evidence type="ECO:0000259" key="7">
    <source>
        <dbReference type="PROSITE" id="PS50011"/>
    </source>
</evidence>
<dbReference type="Gene3D" id="1.10.510.10">
    <property type="entry name" value="Transferase(Phosphotransferase) domain 1"/>
    <property type="match status" value="1"/>
</dbReference>
<keyword evidence="4 8" id="KW-0418">Kinase</keyword>
<keyword evidence="3" id="KW-0547">Nucleotide-binding</keyword>
<keyword evidence="5" id="KW-0067">ATP-binding</keyword>
<proteinExistence type="predicted"/>
<evidence type="ECO:0000256" key="6">
    <source>
        <dbReference type="SAM" id="MobiDB-lite"/>
    </source>
</evidence>
<dbReference type="GO" id="GO:0005524">
    <property type="term" value="F:ATP binding"/>
    <property type="evidence" value="ECO:0007669"/>
    <property type="project" value="UniProtKB-KW"/>
</dbReference>
<dbReference type="InterPro" id="IPR000719">
    <property type="entry name" value="Prot_kinase_dom"/>
</dbReference>
<dbReference type="OrthoDB" id="283111at2759"/>
<keyword evidence="1" id="KW-0723">Serine/threonine-protein kinase</keyword>
<dbReference type="InterPro" id="IPR011009">
    <property type="entry name" value="Kinase-like_dom_sf"/>
</dbReference>
<dbReference type="Pfam" id="PF00069">
    <property type="entry name" value="Pkinase"/>
    <property type="match status" value="2"/>
</dbReference>
<dbReference type="PROSITE" id="PS00108">
    <property type="entry name" value="PROTEIN_KINASE_ST"/>
    <property type="match status" value="1"/>
</dbReference>
<dbReference type="GO" id="GO:0004674">
    <property type="term" value="F:protein serine/threonine kinase activity"/>
    <property type="evidence" value="ECO:0007669"/>
    <property type="project" value="UniProtKB-KW"/>
</dbReference>
<dbReference type="GO" id="GO:0005634">
    <property type="term" value="C:nucleus"/>
    <property type="evidence" value="ECO:0007669"/>
    <property type="project" value="TreeGrafter"/>
</dbReference>
<dbReference type="Proteomes" id="UP000188320">
    <property type="component" value="Unassembled WGS sequence"/>
</dbReference>